<proteinExistence type="predicted"/>
<name>A0ABV8TY98_9ACTN</name>
<reference evidence="2" key="1">
    <citation type="journal article" date="2019" name="Int. J. Syst. Evol. Microbiol.">
        <title>The Global Catalogue of Microorganisms (GCM) 10K type strain sequencing project: providing services to taxonomists for standard genome sequencing and annotation.</title>
        <authorList>
            <consortium name="The Broad Institute Genomics Platform"/>
            <consortium name="The Broad Institute Genome Sequencing Center for Infectious Disease"/>
            <person name="Wu L."/>
            <person name="Ma J."/>
        </authorList>
    </citation>
    <scope>NUCLEOTIDE SEQUENCE [LARGE SCALE GENOMIC DNA]</scope>
    <source>
        <strain evidence="2">IBRC-M 10908</strain>
    </source>
</reference>
<gene>
    <name evidence="1" type="ORF">ACFPET_09380</name>
</gene>
<sequence>MIITRADSGDDWTCLIRRGMLHSDTESVEHWNLAAGRTLDLAGLGVDETLIVLTGACTLDGRSMGPGSAAFAAERTGGLLTAEEPSTVLSVRTYAARASKALPPRVPELPENERAL</sequence>
<evidence type="ECO:0000313" key="2">
    <source>
        <dbReference type="Proteomes" id="UP001595823"/>
    </source>
</evidence>
<comment type="caution">
    <text evidence="1">The sequence shown here is derived from an EMBL/GenBank/DDBJ whole genome shotgun (WGS) entry which is preliminary data.</text>
</comment>
<dbReference type="RefSeq" id="WP_380620189.1">
    <property type="nucleotide sequence ID" value="NZ_JBHSDK010000013.1"/>
</dbReference>
<dbReference type="Proteomes" id="UP001595823">
    <property type="component" value="Unassembled WGS sequence"/>
</dbReference>
<evidence type="ECO:0000313" key="1">
    <source>
        <dbReference type="EMBL" id="MFC4335408.1"/>
    </source>
</evidence>
<keyword evidence="2" id="KW-1185">Reference proteome</keyword>
<accession>A0ABV8TY98</accession>
<dbReference type="EMBL" id="JBHSDK010000013">
    <property type="protein sequence ID" value="MFC4335408.1"/>
    <property type="molecule type" value="Genomic_DNA"/>
</dbReference>
<protein>
    <submittedName>
        <fullName evidence="1">Uncharacterized protein</fullName>
    </submittedName>
</protein>
<organism evidence="1 2">
    <name type="scientific">Salininema proteolyticum</name>
    <dbReference type="NCBI Taxonomy" id="1607685"/>
    <lineage>
        <taxon>Bacteria</taxon>
        <taxon>Bacillati</taxon>
        <taxon>Actinomycetota</taxon>
        <taxon>Actinomycetes</taxon>
        <taxon>Glycomycetales</taxon>
        <taxon>Glycomycetaceae</taxon>
        <taxon>Salininema</taxon>
    </lineage>
</organism>